<dbReference type="GO" id="GO:0004222">
    <property type="term" value="F:metalloendopeptidase activity"/>
    <property type="evidence" value="ECO:0007669"/>
    <property type="project" value="InterPro"/>
</dbReference>
<name>A0A0N4ZE89_PARTI</name>
<feature type="coiled-coil region" evidence="1">
    <location>
        <begin position="151"/>
        <end position="178"/>
    </location>
</feature>
<sequence length="471" mass="55944">MNILIICFFIIYIFFTNGTHNSKNEKALLYNESFTLKSLNDHINWKEDSCNDFHEFVCGTFLKNNHDEDNDIFFTPDTYYNKSDFERDINDKKIKIKSKALDKIKKIKSYFENYNNISLEDKINLERLFQYPIHSLFLSYIAKTNNYINGLKLINEIFDDLKNEMALLINEKEWLDKKIKKRFLKKLSLIQLDMKKNDAVANRNYLEYCIDALNFNYSDSFDQTLYNMRYYFYDLSKRLNLYGITCNEIIMVLVSNYQLKPNAAYILNKNTFEFTYPLLMYPYFDNQFPTSLNYGMIASLIGHEILHAFDKEGRTFDRYGNQMKSLSTNHSEEEFNKRERCFIDQYNNQIFYGTNMKVNGTQTLVENICDNGGIKLAYRTYLKYSKKQNIDNEKINGNKTISSTQLFFVSVAKQYCMKREYLSKMRAQAFHFHAGFKNRITTMLSNYNEFSKAFNCPVGTPMNPIKKCELW</sequence>
<reference evidence="5" key="1">
    <citation type="submission" date="2017-02" db="UniProtKB">
        <authorList>
            <consortium name="WormBaseParasite"/>
        </authorList>
    </citation>
    <scope>IDENTIFICATION</scope>
</reference>
<dbReference type="STRING" id="131310.A0A0N4ZE89"/>
<feature type="chain" id="PRO_5005891591" evidence="2">
    <location>
        <begin position="19"/>
        <end position="471"/>
    </location>
</feature>
<dbReference type="PANTHER" id="PTHR11733">
    <property type="entry name" value="ZINC METALLOPROTEASE FAMILY M13 NEPRILYSIN-RELATED"/>
    <property type="match status" value="1"/>
</dbReference>
<dbReference type="PANTHER" id="PTHR11733:SF164">
    <property type="entry name" value="NEPRILYSIN"/>
    <property type="match status" value="1"/>
</dbReference>
<dbReference type="PRINTS" id="PR00786">
    <property type="entry name" value="NEPRILYSIN"/>
</dbReference>
<feature type="signal peptide" evidence="2">
    <location>
        <begin position="1"/>
        <end position="18"/>
    </location>
</feature>
<evidence type="ECO:0000259" key="3">
    <source>
        <dbReference type="Pfam" id="PF01431"/>
    </source>
</evidence>
<keyword evidence="4" id="KW-1185">Reference proteome</keyword>
<feature type="domain" description="Peptidase M13 C-terminal" evidence="3">
    <location>
        <begin position="262"/>
        <end position="470"/>
    </location>
</feature>
<dbReference type="Pfam" id="PF01431">
    <property type="entry name" value="Peptidase_M13"/>
    <property type="match status" value="1"/>
</dbReference>
<organism evidence="4 5">
    <name type="scientific">Parastrongyloides trichosuri</name>
    <name type="common">Possum-specific nematode worm</name>
    <dbReference type="NCBI Taxonomy" id="131310"/>
    <lineage>
        <taxon>Eukaryota</taxon>
        <taxon>Metazoa</taxon>
        <taxon>Ecdysozoa</taxon>
        <taxon>Nematoda</taxon>
        <taxon>Chromadorea</taxon>
        <taxon>Rhabditida</taxon>
        <taxon>Tylenchina</taxon>
        <taxon>Panagrolaimomorpha</taxon>
        <taxon>Strongyloidoidea</taxon>
        <taxon>Strongyloididae</taxon>
        <taxon>Parastrongyloides</taxon>
    </lineage>
</organism>
<proteinExistence type="predicted"/>
<dbReference type="AlphaFoldDB" id="A0A0N4ZE89"/>
<dbReference type="PROSITE" id="PS51885">
    <property type="entry name" value="NEPRILYSIN"/>
    <property type="match status" value="1"/>
</dbReference>
<dbReference type="InterPro" id="IPR018497">
    <property type="entry name" value="Peptidase_M13_C"/>
</dbReference>
<keyword evidence="2" id="KW-0732">Signal</keyword>
<dbReference type="GO" id="GO:0005886">
    <property type="term" value="C:plasma membrane"/>
    <property type="evidence" value="ECO:0007669"/>
    <property type="project" value="TreeGrafter"/>
</dbReference>
<accession>A0A0N4ZE89</accession>
<dbReference type="Proteomes" id="UP000038045">
    <property type="component" value="Unplaced"/>
</dbReference>
<evidence type="ECO:0000256" key="2">
    <source>
        <dbReference type="SAM" id="SignalP"/>
    </source>
</evidence>
<keyword evidence="1" id="KW-0175">Coiled coil</keyword>
<evidence type="ECO:0000313" key="4">
    <source>
        <dbReference type="Proteomes" id="UP000038045"/>
    </source>
</evidence>
<dbReference type="SUPFAM" id="SSF55486">
    <property type="entry name" value="Metalloproteases ('zincins'), catalytic domain"/>
    <property type="match status" value="1"/>
</dbReference>
<dbReference type="WBParaSite" id="PTRK_0000594300.1">
    <property type="protein sequence ID" value="PTRK_0000594300.1"/>
    <property type="gene ID" value="PTRK_0000594300"/>
</dbReference>
<evidence type="ECO:0000313" key="5">
    <source>
        <dbReference type="WBParaSite" id="PTRK_0000594300.1"/>
    </source>
</evidence>
<dbReference type="Gene3D" id="3.40.390.10">
    <property type="entry name" value="Collagenase (Catalytic Domain)"/>
    <property type="match status" value="2"/>
</dbReference>
<protein>
    <submittedName>
        <fullName evidence="5">Peptidase_M13 domain-containing protein</fullName>
    </submittedName>
</protein>
<dbReference type="InterPro" id="IPR000718">
    <property type="entry name" value="Peptidase_M13"/>
</dbReference>
<dbReference type="GO" id="GO:0016485">
    <property type="term" value="P:protein processing"/>
    <property type="evidence" value="ECO:0007669"/>
    <property type="project" value="TreeGrafter"/>
</dbReference>
<evidence type="ECO:0000256" key="1">
    <source>
        <dbReference type="SAM" id="Coils"/>
    </source>
</evidence>
<dbReference type="InterPro" id="IPR024079">
    <property type="entry name" value="MetalloPept_cat_dom_sf"/>
</dbReference>